<dbReference type="EMBL" id="MGGL01000001">
    <property type="protein sequence ID" value="OGM27915.1"/>
    <property type="molecule type" value="Genomic_DNA"/>
</dbReference>
<dbReference type="InterPro" id="IPR023509">
    <property type="entry name" value="DTD-like_sf"/>
</dbReference>
<keyword evidence="2" id="KW-0378">Hydrolase</keyword>
<dbReference type="AlphaFoldDB" id="A0A1F7YMZ5"/>
<comment type="similarity">
    <text evidence="1 2">Belongs to the DTD family.</text>
</comment>
<comment type="function">
    <text evidence="2">An aminoacyl-tRNA editing enzyme that deacylates mischarged D-aminoacyl-tRNAs. Also deacylates mischarged glycyl-tRNA(Ala), protecting cells against glycine mischarging by AlaRS. Acts via tRNA-based rather than protein-based catalysis; rejects L-amino acids rather than detecting D-amino acids in the active site. By recycling D-aminoacyl-tRNA to D-amino acids and free tRNA molecules, this enzyme counteracts the toxicity associated with the formation of D-aminoacyl-tRNA entities in vivo and helps enforce protein L-homochirality.</text>
</comment>
<dbReference type="PANTHER" id="PTHR10472">
    <property type="entry name" value="D-TYROSYL-TRNA TYR DEACYLASE"/>
    <property type="match status" value="1"/>
</dbReference>
<dbReference type="GO" id="GO:0051500">
    <property type="term" value="F:D-tyrosyl-tRNA(Tyr) deacylase activity"/>
    <property type="evidence" value="ECO:0007669"/>
    <property type="project" value="TreeGrafter"/>
</dbReference>
<dbReference type="Pfam" id="PF02580">
    <property type="entry name" value="Tyr_Deacylase"/>
    <property type="match status" value="1"/>
</dbReference>
<dbReference type="GO" id="GO:0106026">
    <property type="term" value="F:Gly-tRNA(Ala) deacylase activity"/>
    <property type="evidence" value="ECO:0007669"/>
    <property type="project" value="UniProtKB-UniRule"/>
</dbReference>
<dbReference type="EC" id="3.1.1.-" evidence="2"/>
<evidence type="ECO:0000256" key="2">
    <source>
        <dbReference type="HAMAP-Rule" id="MF_00518"/>
    </source>
</evidence>
<accession>A0A1F7YMZ5</accession>
<dbReference type="GO" id="GO:0000049">
    <property type="term" value="F:tRNA binding"/>
    <property type="evidence" value="ECO:0007669"/>
    <property type="project" value="UniProtKB-UniRule"/>
</dbReference>
<keyword evidence="2" id="KW-0963">Cytoplasm</keyword>
<feature type="short sequence motif" description="Gly-cisPro motif, important for rejection of L-amino acids" evidence="2">
    <location>
        <begin position="137"/>
        <end position="138"/>
    </location>
</feature>
<dbReference type="InterPro" id="IPR003732">
    <property type="entry name" value="Daa-tRNA_deacyls_DTD"/>
</dbReference>
<dbReference type="GO" id="GO:0005737">
    <property type="term" value="C:cytoplasm"/>
    <property type="evidence" value="ECO:0007669"/>
    <property type="project" value="UniProtKB-SubCell"/>
</dbReference>
<dbReference type="Proteomes" id="UP000179221">
    <property type="component" value="Unassembled WGS sequence"/>
</dbReference>
<proteinExistence type="inferred from homology"/>
<gene>
    <name evidence="2" type="primary">dtd</name>
    <name evidence="3" type="ORF">A2628_03455</name>
</gene>
<comment type="subcellular location">
    <subcellularLocation>
        <location evidence="2">Cytoplasm</location>
    </subcellularLocation>
</comment>
<comment type="caution">
    <text evidence="3">The sequence shown here is derived from an EMBL/GenBank/DDBJ whole genome shotgun (WGS) entry which is preliminary data.</text>
</comment>
<protein>
    <recommendedName>
        <fullName evidence="2">D-aminoacyl-tRNA deacylase</fullName>
        <shortName evidence="2">DTD</shortName>
        <ecNumber evidence="2">3.1.1.96</ecNumber>
    </recommendedName>
    <alternativeName>
        <fullName evidence="2">Gly-tRNA(Ala) deacylase</fullName>
        <ecNumber evidence="2">3.1.1.-</ecNumber>
    </alternativeName>
</protein>
<evidence type="ECO:0000313" key="3">
    <source>
        <dbReference type="EMBL" id="OGM27915.1"/>
    </source>
</evidence>
<evidence type="ECO:0000256" key="1">
    <source>
        <dbReference type="ARBA" id="ARBA00009673"/>
    </source>
</evidence>
<dbReference type="NCBIfam" id="TIGR00256">
    <property type="entry name" value="D-aminoacyl-tRNA deacylase"/>
    <property type="match status" value="1"/>
</dbReference>
<keyword evidence="2" id="KW-0820">tRNA-binding</keyword>
<dbReference type="EC" id="3.1.1.96" evidence="2"/>
<evidence type="ECO:0000313" key="4">
    <source>
        <dbReference type="Proteomes" id="UP000179221"/>
    </source>
</evidence>
<comment type="catalytic activity">
    <reaction evidence="2">
        <text>glycyl-tRNA(Ala) + H2O = tRNA(Ala) + glycine + H(+)</text>
        <dbReference type="Rhea" id="RHEA:53744"/>
        <dbReference type="Rhea" id="RHEA-COMP:9657"/>
        <dbReference type="Rhea" id="RHEA-COMP:13640"/>
        <dbReference type="ChEBI" id="CHEBI:15377"/>
        <dbReference type="ChEBI" id="CHEBI:15378"/>
        <dbReference type="ChEBI" id="CHEBI:57305"/>
        <dbReference type="ChEBI" id="CHEBI:78442"/>
        <dbReference type="ChEBI" id="CHEBI:78522"/>
    </reaction>
</comment>
<organism evidence="3 4">
    <name type="scientific">Candidatus Woesebacteria bacterium RIFCSPHIGHO2_01_FULL_40_22</name>
    <dbReference type="NCBI Taxonomy" id="1802499"/>
    <lineage>
        <taxon>Bacteria</taxon>
        <taxon>Candidatus Woeseibacteriota</taxon>
    </lineage>
</organism>
<dbReference type="GO" id="GO:0043908">
    <property type="term" value="F:Ser(Gly)-tRNA(Ala) hydrolase activity"/>
    <property type="evidence" value="ECO:0007669"/>
    <property type="project" value="UniProtKB-UniRule"/>
</dbReference>
<keyword evidence="2" id="KW-0694">RNA-binding</keyword>
<dbReference type="SUPFAM" id="SSF69500">
    <property type="entry name" value="DTD-like"/>
    <property type="match status" value="1"/>
</dbReference>
<dbReference type="PANTHER" id="PTHR10472:SF5">
    <property type="entry name" value="D-AMINOACYL-TRNA DEACYLASE 1"/>
    <property type="match status" value="1"/>
</dbReference>
<comment type="subunit">
    <text evidence="2">Homodimer.</text>
</comment>
<comment type="catalytic activity">
    <reaction evidence="2">
        <text>a D-aminoacyl-tRNA + H2O = a tRNA + a D-alpha-amino acid + H(+)</text>
        <dbReference type="Rhea" id="RHEA:13953"/>
        <dbReference type="Rhea" id="RHEA-COMP:10123"/>
        <dbReference type="Rhea" id="RHEA-COMP:10124"/>
        <dbReference type="ChEBI" id="CHEBI:15377"/>
        <dbReference type="ChEBI" id="CHEBI:15378"/>
        <dbReference type="ChEBI" id="CHEBI:59871"/>
        <dbReference type="ChEBI" id="CHEBI:78442"/>
        <dbReference type="ChEBI" id="CHEBI:79333"/>
        <dbReference type="EC" id="3.1.1.96"/>
    </reaction>
</comment>
<comment type="domain">
    <text evidence="2">A Gly-cisPro motif from one monomer fits into the active site of the other monomer to allow specific chiral rejection of L-amino acids.</text>
</comment>
<dbReference type="GO" id="GO:0019478">
    <property type="term" value="P:D-amino acid catabolic process"/>
    <property type="evidence" value="ECO:0007669"/>
    <property type="project" value="UniProtKB-UniRule"/>
</dbReference>
<dbReference type="Gene3D" id="3.50.80.10">
    <property type="entry name" value="D-tyrosyl-tRNA(Tyr) deacylase"/>
    <property type="match status" value="1"/>
</dbReference>
<sequence length="148" mass="16144">MRLLIQRVSKSSVQVRNKVVGEIGVGLLVLVGIKDGDNADDARFLAEKLSKFRIMADGNGKMNISVKDLNAEVLAVSQFTLYADTSGGNRPSFIKAADPAVAKKIYEHFVDRLKSFDMRVETGSFGDYMKIDAKLDGPVTIIMESSNG</sequence>
<reference evidence="3 4" key="1">
    <citation type="journal article" date="2016" name="Nat. Commun.">
        <title>Thousands of microbial genomes shed light on interconnected biogeochemical processes in an aquifer system.</title>
        <authorList>
            <person name="Anantharaman K."/>
            <person name="Brown C.T."/>
            <person name="Hug L.A."/>
            <person name="Sharon I."/>
            <person name="Castelle C.J."/>
            <person name="Probst A.J."/>
            <person name="Thomas B.C."/>
            <person name="Singh A."/>
            <person name="Wilkins M.J."/>
            <person name="Karaoz U."/>
            <person name="Brodie E.L."/>
            <person name="Williams K.H."/>
            <person name="Hubbard S.S."/>
            <person name="Banfield J.F."/>
        </authorList>
    </citation>
    <scope>NUCLEOTIDE SEQUENCE [LARGE SCALE GENOMIC DNA]</scope>
</reference>
<dbReference type="FunFam" id="3.50.80.10:FF:000001">
    <property type="entry name" value="D-aminoacyl-tRNA deacylase"/>
    <property type="match status" value="1"/>
</dbReference>
<name>A0A1F7YMZ5_9BACT</name>
<dbReference type="HAMAP" id="MF_00518">
    <property type="entry name" value="Deacylase_Dtd"/>
    <property type="match status" value="1"/>
</dbReference>